<evidence type="ECO:0000313" key="3">
    <source>
        <dbReference type="Proteomes" id="UP000827986"/>
    </source>
</evidence>
<dbReference type="AlphaFoldDB" id="A0A9D3XVJ0"/>
<protein>
    <submittedName>
        <fullName evidence="2">Uncharacterized protein</fullName>
    </submittedName>
</protein>
<keyword evidence="3" id="KW-1185">Reference proteome</keyword>
<keyword evidence="1" id="KW-0732">Signal</keyword>
<comment type="caution">
    <text evidence="2">The sequence shown here is derived from an EMBL/GenBank/DDBJ whole genome shotgun (WGS) entry which is preliminary data.</text>
</comment>
<organism evidence="2 3">
    <name type="scientific">Mauremys mutica</name>
    <name type="common">yellowpond turtle</name>
    <dbReference type="NCBI Taxonomy" id="74926"/>
    <lineage>
        <taxon>Eukaryota</taxon>
        <taxon>Metazoa</taxon>
        <taxon>Chordata</taxon>
        <taxon>Craniata</taxon>
        <taxon>Vertebrata</taxon>
        <taxon>Euteleostomi</taxon>
        <taxon>Archelosauria</taxon>
        <taxon>Testudinata</taxon>
        <taxon>Testudines</taxon>
        <taxon>Cryptodira</taxon>
        <taxon>Durocryptodira</taxon>
        <taxon>Testudinoidea</taxon>
        <taxon>Geoemydidae</taxon>
        <taxon>Geoemydinae</taxon>
        <taxon>Mauremys</taxon>
    </lineage>
</organism>
<evidence type="ECO:0000313" key="2">
    <source>
        <dbReference type="EMBL" id="KAH1187624.1"/>
    </source>
</evidence>
<name>A0A9D3XVJ0_9SAUR</name>
<dbReference type="EMBL" id="JAHDVG010000463">
    <property type="protein sequence ID" value="KAH1187624.1"/>
    <property type="molecule type" value="Genomic_DNA"/>
</dbReference>
<feature type="chain" id="PRO_5038932922" evidence="1">
    <location>
        <begin position="19"/>
        <end position="137"/>
    </location>
</feature>
<sequence>MIPRRLCRFSTCTPIVVSLLLRSWKTQIIEWGVSSGLTALFHEDEEMEGEGISKCFLQQFSLLHGIQHSRVMYGSRMLRRLILRKQKNFLLDSEQQKSRVSWDSPRPVRPWRICYRLSSRAGDPKLQSLCRETSPGI</sequence>
<accession>A0A9D3XVJ0</accession>
<dbReference type="Proteomes" id="UP000827986">
    <property type="component" value="Unassembled WGS sequence"/>
</dbReference>
<proteinExistence type="predicted"/>
<gene>
    <name evidence="2" type="ORF">KIL84_020373</name>
</gene>
<reference evidence="2" key="1">
    <citation type="submission" date="2021-09" db="EMBL/GenBank/DDBJ databases">
        <title>The genome of Mauremys mutica provides insights into the evolution of semi-aquatic lifestyle.</title>
        <authorList>
            <person name="Gong S."/>
            <person name="Gao Y."/>
        </authorList>
    </citation>
    <scope>NUCLEOTIDE SEQUENCE</scope>
    <source>
        <strain evidence="2">MM-2020</strain>
        <tissue evidence="2">Muscle</tissue>
    </source>
</reference>
<feature type="signal peptide" evidence="1">
    <location>
        <begin position="1"/>
        <end position="18"/>
    </location>
</feature>
<evidence type="ECO:0000256" key="1">
    <source>
        <dbReference type="SAM" id="SignalP"/>
    </source>
</evidence>